<protein>
    <submittedName>
        <fullName evidence="2">Uncharacterized protein</fullName>
    </submittedName>
</protein>
<feature type="compositionally biased region" description="Basic and acidic residues" evidence="1">
    <location>
        <begin position="218"/>
        <end position="235"/>
    </location>
</feature>
<sequence length="321" mass="35887">MRRLKEHLNVREVLFVASMFAIGNYLLPTPNIEEHPTEHRCSVKQYRTAANITRPSWRALLMTPKPEISKDQEDNDHQQYHNSVHFHLKAKKFCSSPPSRDLRGTTWPSKTDEDKTKTTRTTYPTSLGSRTHPPRKAAPECPGCTTLDSEKAGRTTNYSLLDSQKTTADYPDVAEHKTHPPRKIAQECPGCTTLDSEEAGRTTASYPDVANFKTHPPRKNEADSTHPPRKDEPRGAGHHIHSKPVAYCSRPPTENRTPGRFGDGLSTHPPRGGREQYATGILLLIDLLYMKKNHLISGGRTPGRFGNDVSTHPPQGKAIQA</sequence>
<evidence type="ECO:0000313" key="3">
    <source>
        <dbReference type="Proteomes" id="UP000230233"/>
    </source>
</evidence>
<name>A0A2G5SNI4_9PELO</name>
<reference evidence="3" key="1">
    <citation type="submission" date="2017-10" db="EMBL/GenBank/DDBJ databases">
        <title>Rapid genome shrinkage in a self-fertile nematode reveals novel sperm competition proteins.</title>
        <authorList>
            <person name="Yin D."/>
            <person name="Schwarz E.M."/>
            <person name="Thomas C.G."/>
            <person name="Felde R.L."/>
            <person name="Korf I.F."/>
            <person name="Cutter A.D."/>
            <person name="Schartner C.M."/>
            <person name="Ralston E.J."/>
            <person name="Meyer B.J."/>
            <person name="Haag E.S."/>
        </authorList>
    </citation>
    <scope>NUCLEOTIDE SEQUENCE [LARGE SCALE GENOMIC DNA]</scope>
    <source>
        <strain evidence="3">JU1422</strain>
    </source>
</reference>
<organism evidence="2 3">
    <name type="scientific">Caenorhabditis nigoni</name>
    <dbReference type="NCBI Taxonomy" id="1611254"/>
    <lineage>
        <taxon>Eukaryota</taxon>
        <taxon>Metazoa</taxon>
        <taxon>Ecdysozoa</taxon>
        <taxon>Nematoda</taxon>
        <taxon>Chromadorea</taxon>
        <taxon>Rhabditida</taxon>
        <taxon>Rhabditina</taxon>
        <taxon>Rhabditomorpha</taxon>
        <taxon>Rhabditoidea</taxon>
        <taxon>Rhabditidae</taxon>
        <taxon>Peloderinae</taxon>
        <taxon>Caenorhabditis</taxon>
    </lineage>
</organism>
<keyword evidence="3" id="KW-1185">Reference proteome</keyword>
<feature type="region of interest" description="Disordered" evidence="1">
    <location>
        <begin position="94"/>
        <end position="150"/>
    </location>
</feature>
<comment type="caution">
    <text evidence="2">The sequence shown here is derived from an EMBL/GenBank/DDBJ whole genome shotgun (WGS) entry which is preliminary data.</text>
</comment>
<evidence type="ECO:0000256" key="1">
    <source>
        <dbReference type="SAM" id="MobiDB-lite"/>
    </source>
</evidence>
<accession>A0A2G5SNI4</accession>
<dbReference type="Proteomes" id="UP000230233">
    <property type="component" value="Chromosome X"/>
</dbReference>
<gene>
    <name evidence="2" type="primary">Cnig_chr_X.g23143</name>
    <name evidence="2" type="ORF">B9Z55_023143</name>
</gene>
<evidence type="ECO:0000313" key="2">
    <source>
        <dbReference type="EMBL" id="PIC16587.1"/>
    </source>
</evidence>
<feature type="region of interest" description="Disordered" evidence="1">
    <location>
        <begin position="195"/>
        <end position="273"/>
    </location>
</feature>
<dbReference type="EMBL" id="PDUG01000006">
    <property type="protein sequence ID" value="PIC16587.1"/>
    <property type="molecule type" value="Genomic_DNA"/>
</dbReference>
<proteinExistence type="predicted"/>
<dbReference type="OrthoDB" id="10446762at2759"/>
<dbReference type="AlphaFoldDB" id="A0A2G5SNI4"/>